<keyword evidence="1" id="KW-0808">Transferase</keyword>
<dbReference type="Gene3D" id="3.90.550.10">
    <property type="entry name" value="Spore Coat Polysaccharide Biosynthesis Protein SpsA, Chain A"/>
    <property type="match status" value="1"/>
</dbReference>
<dbReference type="PANTHER" id="PTHR32125:SF4">
    <property type="entry name" value="2-C-METHYL-D-ERYTHRITOL 4-PHOSPHATE CYTIDYLYLTRANSFERASE, CHLOROPLASTIC"/>
    <property type="match status" value="1"/>
</dbReference>
<protein>
    <submittedName>
        <fullName evidence="3">2-C-methyl-D-erythritol 4-phosphate cytidylyltransferase</fullName>
    </submittedName>
</protein>
<name>A0ABP5BDH9_9PSEU</name>
<evidence type="ECO:0000256" key="1">
    <source>
        <dbReference type="ARBA" id="ARBA00022679"/>
    </source>
</evidence>
<organism evidence="3 4">
    <name type="scientific">Amycolatopsis minnesotensis</name>
    <dbReference type="NCBI Taxonomy" id="337894"/>
    <lineage>
        <taxon>Bacteria</taxon>
        <taxon>Bacillati</taxon>
        <taxon>Actinomycetota</taxon>
        <taxon>Actinomycetes</taxon>
        <taxon>Pseudonocardiales</taxon>
        <taxon>Pseudonocardiaceae</taxon>
        <taxon>Amycolatopsis</taxon>
    </lineage>
</organism>
<evidence type="ECO:0000256" key="2">
    <source>
        <dbReference type="ARBA" id="ARBA00022695"/>
    </source>
</evidence>
<proteinExistence type="predicted"/>
<dbReference type="InterPro" id="IPR050088">
    <property type="entry name" value="IspD/TarI_cytidylyltransf_bact"/>
</dbReference>
<dbReference type="Pfam" id="PF01128">
    <property type="entry name" value="IspD"/>
    <property type="match status" value="1"/>
</dbReference>
<dbReference type="PANTHER" id="PTHR32125">
    <property type="entry name" value="2-C-METHYL-D-ERYTHRITOL 4-PHOSPHATE CYTIDYLYLTRANSFERASE, CHLOROPLASTIC"/>
    <property type="match status" value="1"/>
</dbReference>
<sequence>MTESSVVALVPTDGSEEPGVLTLVKGEPLLTRAVRGLIDSQCVDLVIVTAPARRVASYENALLFPEGPSLKHHCRVVEDRPGVSPLRRAFDAAELSAEQIVLVHDALRALAPPALVESVVEAVRAGARAVVPVVPVTDTVKIVEGGVLTTTEDRAFLRAVQSPQGYTAEALREVADSPDPLAALGAAVHLVDGHPNALEITSAFDLAVAESLLESL</sequence>
<keyword evidence="2 3" id="KW-0548">Nucleotidyltransferase</keyword>
<keyword evidence="4" id="KW-1185">Reference proteome</keyword>
<evidence type="ECO:0000313" key="4">
    <source>
        <dbReference type="Proteomes" id="UP001501116"/>
    </source>
</evidence>
<gene>
    <name evidence="3" type="ORF">GCM10009754_06310</name>
</gene>
<dbReference type="InterPro" id="IPR034683">
    <property type="entry name" value="IspD/TarI"/>
</dbReference>
<dbReference type="GO" id="GO:0016779">
    <property type="term" value="F:nucleotidyltransferase activity"/>
    <property type="evidence" value="ECO:0007669"/>
    <property type="project" value="UniProtKB-KW"/>
</dbReference>
<dbReference type="SUPFAM" id="SSF53448">
    <property type="entry name" value="Nucleotide-diphospho-sugar transferases"/>
    <property type="match status" value="1"/>
</dbReference>
<dbReference type="EMBL" id="BAAANN010000002">
    <property type="protein sequence ID" value="GAA1941682.1"/>
    <property type="molecule type" value="Genomic_DNA"/>
</dbReference>
<reference evidence="4" key="1">
    <citation type="journal article" date="2019" name="Int. J. Syst. Evol. Microbiol.">
        <title>The Global Catalogue of Microorganisms (GCM) 10K type strain sequencing project: providing services to taxonomists for standard genome sequencing and annotation.</title>
        <authorList>
            <consortium name="The Broad Institute Genomics Platform"/>
            <consortium name="The Broad Institute Genome Sequencing Center for Infectious Disease"/>
            <person name="Wu L."/>
            <person name="Ma J."/>
        </authorList>
    </citation>
    <scope>NUCLEOTIDE SEQUENCE [LARGE SCALE GENOMIC DNA]</scope>
    <source>
        <strain evidence="4">JCM 14545</strain>
    </source>
</reference>
<dbReference type="InterPro" id="IPR029044">
    <property type="entry name" value="Nucleotide-diphossugar_trans"/>
</dbReference>
<dbReference type="Proteomes" id="UP001501116">
    <property type="component" value="Unassembled WGS sequence"/>
</dbReference>
<evidence type="ECO:0000313" key="3">
    <source>
        <dbReference type="EMBL" id="GAA1941682.1"/>
    </source>
</evidence>
<comment type="caution">
    <text evidence="3">The sequence shown here is derived from an EMBL/GenBank/DDBJ whole genome shotgun (WGS) entry which is preliminary data.</text>
</comment>
<accession>A0ABP5BDH9</accession>